<dbReference type="AlphaFoldDB" id="C0PM16"/>
<reference evidence="2" key="2">
    <citation type="submission" date="2012-06" db="EMBL/GenBank/DDBJ databases">
        <authorList>
            <person name="Yu Y."/>
            <person name="Currie J."/>
            <person name="Lomeli R."/>
            <person name="Angelova A."/>
            <person name="Collura K."/>
            <person name="Wissotski M."/>
            <person name="Campos D."/>
            <person name="Kudrna D."/>
            <person name="Golser W."/>
            <person name="Ashely E."/>
            <person name="Descour A."/>
            <person name="Fernandes J."/>
            <person name="Soderlund C."/>
            <person name="Walbot V."/>
        </authorList>
    </citation>
    <scope>NUCLEOTIDE SEQUENCE</scope>
    <source>
        <strain evidence="2">B73</strain>
    </source>
</reference>
<sequence length="209" mass="22413">MLTLLSPSRSRYPLIGNWKFHCTPWIPWRAMAFPPPNSGVVSSAAPPPPRPFTRTCSLDMCAAASDTRSVYVPSATTRYSLNRISRVVGAYRPSPTFLVTCAKNQSFQGSLRPTVKTGSPSGYSSAYLAHRPYCLYLSLCRKSLLANRGSTSGTKNSAAFRSGTPISHNVGPDLGGRNTRSPRSTTAPPTATVTGEACTYSPRTPGTHA</sequence>
<name>C0PM16_MAIZE</name>
<protein>
    <submittedName>
        <fullName evidence="2">Uncharacterized protein</fullName>
    </submittedName>
</protein>
<feature type="compositionally biased region" description="Polar residues" evidence="1">
    <location>
        <begin position="149"/>
        <end position="167"/>
    </location>
</feature>
<evidence type="ECO:0000256" key="1">
    <source>
        <dbReference type="SAM" id="MobiDB-lite"/>
    </source>
</evidence>
<organism evidence="2">
    <name type="scientific">Zea mays</name>
    <name type="common">Maize</name>
    <dbReference type="NCBI Taxonomy" id="4577"/>
    <lineage>
        <taxon>Eukaryota</taxon>
        <taxon>Viridiplantae</taxon>
        <taxon>Streptophyta</taxon>
        <taxon>Embryophyta</taxon>
        <taxon>Tracheophyta</taxon>
        <taxon>Spermatophyta</taxon>
        <taxon>Magnoliopsida</taxon>
        <taxon>Liliopsida</taxon>
        <taxon>Poales</taxon>
        <taxon>Poaceae</taxon>
        <taxon>PACMAD clade</taxon>
        <taxon>Panicoideae</taxon>
        <taxon>Andropogonodae</taxon>
        <taxon>Andropogoneae</taxon>
        <taxon>Tripsacinae</taxon>
        <taxon>Zea</taxon>
    </lineage>
</organism>
<feature type="region of interest" description="Disordered" evidence="1">
    <location>
        <begin position="149"/>
        <end position="209"/>
    </location>
</feature>
<evidence type="ECO:0000313" key="2">
    <source>
        <dbReference type="EMBL" id="ACN36232.1"/>
    </source>
</evidence>
<accession>C0PM16</accession>
<dbReference type="EMBL" id="BT069335">
    <property type="protein sequence ID" value="ACN36232.1"/>
    <property type="molecule type" value="mRNA"/>
</dbReference>
<reference evidence="2" key="1">
    <citation type="journal article" date="2009" name="PLoS Genet.">
        <title>Sequencing, mapping, and analysis of 27,455 maize full-length cDNAs.</title>
        <authorList>
            <person name="Soderlund C."/>
            <person name="Descour A."/>
            <person name="Kudrna D."/>
            <person name="Bomhoff M."/>
            <person name="Boyd L."/>
            <person name="Currie J."/>
            <person name="Angelova A."/>
            <person name="Collura K."/>
            <person name="Wissotski M."/>
            <person name="Ashley E."/>
            <person name="Morrow D."/>
            <person name="Fernandes J."/>
            <person name="Walbot V."/>
            <person name="Yu Y."/>
        </authorList>
    </citation>
    <scope>NUCLEOTIDE SEQUENCE</scope>
    <source>
        <strain evidence="2">B73</strain>
    </source>
</reference>
<feature type="compositionally biased region" description="Low complexity" evidence="1">
    <location>
        <begin position="179"/>
        <end position="192"/>
    </location>
</feature>
<proteinExistence type="evidence at transcript level"/>